<sequence>MKKLFYAIVAAALVNFGVNAQGIKTPAPSPTQTIKQDFALSSIEVVYSRPNIKGRTVFGDLAPFGKLWRTGANAATRVTFGEDVKVGGVAVKAGTYVLYSIPNKDEWEVILNKGLNNWGIDGYKADEDVARFKVKPMALPMSIETFTIQIANVMPASADIQVMWEKTAISIPVTADIDTKIAKSIETAMTVDNRPYFQAASYYFETGKDLSKALIWADKAIELNPKAFWIIHLKAKIQAKLGDKTAAIATAKQSIESAKEAKNDDYVALNEKLITSLK</sequence>
<feature type="signal peptide" evidence="1">
    <location>
        <begin position="1"/>
        <end position="20"/>
    </location>
</feature>
<evidence type="ECO:0000256" key="1">
    <source>
        <dbReference type="SAM" id="SignalP"/>
    </source>
</evidence>
<evidence type="ECO:0000313" key="2">
    <source>
        <dbReference type="EMBL" id="PWK29238.1"/>
    </source>
</evidence>
<dbReference type="EMBL" id="QGGO01000001">
    <property type="protein sequence ID" value="PWK29238.1"/>
    <property type="molecule type" value="Genomic_DNA"/>
</dbReference>
<reference evidence="2 3" key="1">
    <citation type="submission" date="2018-05" db="EMBL/GenBank/DDBJ databases">
        <title>Genomic Encyclopedia of Archaeal and Bacterial Type Strains, Phase II (KMG-II): from individual species to whole genera.</title>
        <authorList>
            <person name="Goeker M."/>
        </authorList>
    </citation>
    <scope>NUCLEOTIDE SEQUENCE [LARGE SCALE GENOMIC DNA]</scope>
    <source>
        <strain evidence="2 3">DSM 22214</strain>
    </source>
</reference>
<dbReference type="Pfam" id="PF11138">
    <property type="entry name" value="DUF2911"/>
    <property type="match status" value="1"/>
</dbReference>
<proteinExistence type="predicted"/>
<organism evidence="2 3">
    <name type="scientific">Arcicella aurantiaca</name>
    <dbReference type="NCBI Taxonomy" id="591202"/>
    <lineage>
        <taxon>Bacteria</taxon>
        <taxon>Pseudomonadati</taxon>
        <taxon>Bacteroidota</taxon>
        <taxon>Cytophagia</taxon>
        <taxon>Cytophagales</taxon>
        <taxon>Flectobacillaceae</taxon>
        <taxon>Arcicella</taxon>
    </lineage>
</organism>
<dbReference type="InterPro" id="IPR021314">
    <property type="entry name" value="DUF2911"/>
</dbReference>
<name>A0A316EI60_9BACT</name>
<keyword evidence="3" id="KW-1185">Reference proteome</keyword>
<gene>
    <name evidence="2" type="ORF">LV89_00078</name>
</gene>
<dbReference type="SUPFAM" id="SSF48452">
    <property type="entry name" value="TPR-like"/>
    <property type="match status" value="1"/>
</dbReference>
<evidence type="ECO:0000313" key="3">
    <source>
        <dbReference type="Proteomes" id="UP000245489"/>
    </source>
</evidence>
<feature type="chain" id="PRO_5016311693" evidence="1">
    <location>
        <begin position="21"/>
        <end position="278"/>
    </location>
</feature>
<keyword evidence="1" id="KW-0732">Signal</keyword>
<comment type="caution">
    <text evidence="2">The sequence shown here is derived from an EMBL/GenBank/DDBJ whole genome shotgun (WGS) entry which is preliminary data.</text>
</comment>
<dbReference type="InterPro" id="IPR011990">
    <property type="entry name" value="TPR-like_helical_dom_sf"/>
</dbReference>
<accession>A0A316EI60</accession>
<dbReference type="OrthoDB" id="195456at2"/>
<dbReference type="RefSeq" id="WP_109740875.1">
    <property type="nucleotide sequence ID" value="NZ_QGGO01000001.1"/>
</dbReference>
<dbReference type="Proteomes" id="UP000245489">
    <property type="component" value="Unassembled WGS sequence"/>
</dbReference>
<dbReference type="Gene3D" id="1.25.40.10">
    <property type="entry name" value="Tetratricopeptide repeat domain"/>
    <property type="match status" value="1"/>
</dbReference>
<dbReference type="AlphaFoldDB" id="A0A316EI60"/>
<protein>
    <submittedName>
        <fullName evidence="2">Uncharacterized protein</fullName>
    </submittedName>
</protein>